<gene>
    <name evidence="3" type="ORF">FHX42_005222</name>
</gene>
<dbReference type="PANTHER" id="PTHR42918">
    <property type="entry name" value="LYSYL-TRNA SYNTHETASE"/>
    <property type="match status" value="1"/>
</dbReference>
<dbReference type="GO" id="GO:0005829">
    <property type="term" value="C:cytosol"/>
    <property type="evidence" value="ECO:0007669"/>
    <property type="project" value="TreeGrafter"/>
</dbReference>
<name>A0A839E7C8_9PSEU</name>
<evidence type="ECO:0000256" key="2">
    <source>
        <dbReference type="SAM" id="MobiDB-lite"/>
    </source>
</evidence>
<dbReference type="EMBL" id="JACGWZ010000010">
    <property type="protein sequence ID" value="MBA8827815.1"/>
    <property type="molecule type" value="Genomic_DNA"/>
</dbReference>
<evidence type="ECO:0000313" key="3">
    <source>
        <dbReference type="EMBL" id="MBA8827815.1"/>
    </source>
</evidence>
<dbReference type="GO" id="GO:0006430">
    <property type="term" value="P:lysyl-tRNA aminoacylation"/>
    <property type="evidence" value="ECO:0007669"/>
    <property type="project" value="TreeGrafter"/>
</dbReference>
<keyword evidence="3" id="KW-0030">Aminoacyl-tRNA synthetase</keyword>
<feature type="region of interest" description="Disordered" evidence="2">
    <location>
        <begin position="276"/>
        <end position="298"/>
    </location>
</feature>
<dbReference type="GO" id="GO:0000049">
    <property type="term" value="F:tRNA binding"/>
    <property type="evidence" value="ECO:0007669"/>
    <property type="project" value="TreeGrafter"/>
</dbReference>
<feature type="compositionally biased region" description="Acidic residues" evidence="2">
    <location>
        <begin position="286"/>
        <end position="298"/>
    </location>
</feature>
<dbReference type="Proteomes" id="UP000569329">
    <property type="component" value="Unassembled WGS sequence"/>
</dbReference>
<dbReference type="InterPro" id="IPR045864">
    <property type="entry name" value="aa-tRNA-synth_II/BPL/LPL"/>
</dbReference>
<comment type="caution">
    <text evidence="3">The sequence shown here is derived from an EMBL/GenBank/DDBJ whole genome shotgun (WGS) entry which is preliminary data.</text>
</comment>
<protein>
    <submittedName>
        <fullName evidence="3">Lysyl-tRNA synthetase class II</fullName>
    </submittedName>
</protein>
<keyword evidence="4" id="KW-1185">Reference proteome</keyword>
<dbReference type="Gene3D" id="3.30.930.10">
    <property type="entry name" value="Bira Bifunctional Protein, Domain 2"/>
    <property type="match status" value="1"/>
</dbReference>
<keyword evidence="3" id="KW-0436">Ligase</keyword>
<evidence type="ECO:0000313" key="4">
    <source>
        <dbReference type="Proteomes" id="UP000569329"/>
    </source>
</evidence>
<accession>A0A839E7C8</accession>
<dbReference type="PANTHER" id="PTHR42918:SF15">
    <property type="entry name" value="LYSINE--TRNA LIGASE, CHLOROPLASTIC_MITOCHONDRIAL"/>
    <property type="match status" value="1"/>
</dbReference>
<dbReference type="AlphaFoldDB" id="A0A839E7C8"/>
<organism evidence="3 4">
    <name type="scientific">Halosaccharopolyspora lacisalsi</name>
    <dbReference type="NCBI Taxonomy" id="1000566"/>
    <lineage>
        <taxon>Bacteria</taxon>
        <taxon>Bacillati</taxon>
        <taxon>Actinomycetota</taxon>
        <taxon>Actinomycetes</taxon>
        <taxon>Pseudonocardiales</taxon>
        <taxon>Pseudonocardiaceae</taxon>
        <taxon>Halosaccharopolyspora</taxon>
    </lineage>
</organism>
<reference evidence="3 4" key="1">
    <citation type="submission" date="2020-07" db="EMBL/GenBank/DDBJ databases">
        <title>Sequencing the genomes of 1000 actinobacteria strains.</title>
        <authorList>
            <person name="Klenk H.-P."/>
        </authorList>
    </citation>
    <scope>NUCLEOTIDE SEQUENCE [LARGE SCALE GENOMIC DNA]</scope>
    <source>
        <strain evidence="3 4">DSM 45975</strain>
    </source>
</reference>
<proteinExistence type="predicted"/>
<dbReference type="SUPFAM" id="SSF55681">
    <property type="entry name" value="Class II aaRS and biotin synthetases"/>
    <property type="match status" value="1"/>
</dbReference>
<dbReference type="GO" id="GO:0004824">
    <property type="term" value="F:lysine-tRNA ligase activity"/>
    <property type="evidence" value="ECO:0007669"/>
    <property type="project" value="TreeGrafter"/>
</dbReference>
<sequence length="298" mass="32255">MPDSPPTLAQYCTALRQDPWAWQQVARRSRVMSEFRSVLARRGHLEQPPGHRPERWHGQPLALRALVTCGFARVYEISRSTFPGSTRCEAYEADADLTTMQDLAVDLLSTVAAVTAPMPGIVLTAKARGVSVHAAVGGVLGTTVTPDTSRETLQRLAVEQGIVVDEAASVAELVYAVYEQRVVPVTHAPQLYTDFPTNAFPLARTCAHDERLAQRWTLVAAGGEIAAATAEEPDPATIQQRMRTPDGDAEWWSVLAGMPPAAGITVHLDHLMTTPVSRIGGTTDESTQDDPECDGNSH</sequence>
<keyword evidence="1" id="KW-0547">Nucleotide-binding</keyword>
<dbReference type="RefSeq" id="WP_182546972.1">
    <property type="nucleotide sequence ID" value="NZ_JACGWZ010000010.1"/>
</dbReference>
<evidence type="ECO:0000256" key="1">
    <source>
        <dbReference type="ARBA" id="ARBA00022741"/>
    </source>
</evidence>